<dbReference type="PANTHER" id="PTHR44757:SF2">
    <property type="entry name" value="BIOFILM ARCHITECTURE MAINTENANCE PROTEIN MBAA"/>
    <property type="match status" value="1"/>
</dbReference>
<dbReference type="CDD" id="cd00130">
    <property type="entry name" value="PAS"/>
    <property type="match status" value="3"/>
</dbReference>
<dbReference type="NCBIfam" id="TIGR00254">
    <property type="entry name" value="GGDEF"/>
    <property type="match status" value="1"/>
</dbReference>
<dbReference type="SMART" id="SM00091">
    <property type="entry name" value="PAS"/>
    <property type="match status" value="3"/>
</dbReference>
<dbReference type="KEGG" id="moz:MoryE10_11950"/>
<dbReference type="CDD" id="cd01948">
    <property type="entry name" value="EAL"/>
    <property type="match status" value="1"/>
</dbReference>
<evidence type="ECO:0000313" key="7">
    <source>
        <dbReference type="EMBL" id="BBL70589.1"/>
    </source>
</evidence>
<dbReference type="PIRSF" id="PIRSF005925">
    <property type="entry name" value="Dos"/>
    <property type="match status" value="1"/>
</dbReference>
<evidence type="ECO:0000313" key="8">
    <source>
        <dbReference type="Proteomes" id="UP000824988"/>
    </source>
</evidence>
<feature type="domain" description="PAS" evidence="3">
    <location>
        <begin position="124"/>
        <end position="194"/>
    </location>
</feature>
<organism evidence="7 8">
    <name type="scientific">Methylogaea oryzae</name>
    <dbReference type="NCBI Taxonomy" id="1295382"/>
    <lineage>
        <taxon>Bacteria</taxon>
        <taxon>Pseudomonadati</taxon>
        <taxon>Pseudomonadota</taxon>
        <taxon>Gammaproteobacteria</taxon>
        <taxon>Methylococcales</taxon>
        <taxon>Methylococcaceae</taxon>
        <taxon>Methylogaea</taxon>
    </lineage>
</organism>
<dbReference type="Pfam" id="PF00990">
    <property type="entry name" value="GGDEF"/>
    <property type="match status" value="1"/>
</dbReference>
<proteinExistence type="predicted"/>
<dbReference type="CDD" id="cd01949">
    <property type="entry name" value="GGDEF"/>
    <property type="match status" value="1"/>
</dbReference>
<keyword evidence="2" id="KW-0812">Transmembrane</keyword>
<dbReference type="SMART" id="SM00086">
    <property type="entry name" value="PAC"/>
    <property type="match status" value="3"/>
</dbReference>
<keyword evidence="2" id="KW-0472">Membrane</keyword>
<dbReference type="InterPro" id="IPR013656">
    <property type="entry name" value="PAS_4"/>
</dbReference>
<evidence type="ECO:0000259" key="3">
    <source>
        <dbReference type="PROSITE" id="PS50112"/>
    </source>
</evidence>
<protein>
    <submittedName>
        <fullName evidence="7">Uncharacterized protein</fullName>
    </submittedName>
</protein>
<feature type="domain" description="PAC" evidence="4">
    <location>
        <begin position="441"/>
        <end position="493"/>
    </location>
</feature>
<dbReference type="Pfam" id="PF00989">
    <property type="entry name" value="PAS"/>
    <property type="match status" value="1"/>
</dbReference>
<feature type="domain" description="PAS" evidence="3">
    <location>
        <begin position="246"/>
        <end position="315"/>
    </location>
</feature>
<name>A0A8D5AJA7_9GAMM</name>
<keyword evidence="8" id="KW-1185">Reference proteome</keyword>
<accession>A0A8D5AJA7</accession>
<dbReference type="PROSITE" id="PS50883">
    <property type="entry name" value="EAL"/>
    <property type="match status" value="1"/>
</dbReference>
<dbReference type="Pfam" id="PF08448">
    <property type="entry name" value="PAS_4"/>
    <property type="match status" value="1"/>
</dbReference>
<dbReference type="GO" id="GO:0006355">
    <property type="term" value="P:regulation of DNA-templated transcription"/>
    <property type="evidence" value="ECO:0007669"/>
    <property type="project" value="InterPro"/>
</dbReference>
<feature type="domain" description="EAL" evidence="5">
    <location>
        <begin position="667"/>
        <end position="922"/>
    </location>
</feature>
<keyword evidence="2" id="KW-1133">Transmembrane helix</keyword>
<dbReference type="FunFam" id="3.30.70.270:FF:000001">
    <property type="entry name" value="Diguanylate cyclase domain protein"/>
    <property type="match status" value="1"/>
</dbReference>
<dbReference type="EMBL" id="AP019782">
    <property type="protein sequence ID" value="BBL70589.1"/>
    <property type="molecule type" value="Genomic_DNA"/>
</dbReference>
<dbReference type="InterPro" id="IPR000160">
    <property type="entry name" value="GGDEF_dom"/>
</dbReference>
<comment type="cofactor">
    <cofactor evidence="1">
        <name>Mg(2+)</name>
        <dbReference type="ChEBI" id="CHEBI:18420"/>
    </cofactor>
</comment>
<evidence type="ECO:0000259" key="6">
    <source>
        <dbReference type="PROSITE" id="PS50887"/>
    </source>
</evidence>
<evidence type="ECO:0000256" key="2">
    <source>
        <dbReference type="SAM" id="Phobius"/>
    </source>
</evidence>
<dbReference type="AlphaFoldDB" id="A0A8D5AJA7"/>
<feature type="domain" description="PAC" evidence="4">
    <location>
        <begin position="319"/>
        <end position="371"/>
    </location>
</feature>
<dbReference type="InterPro" id="IPR001633">
    <property type="entry name" value="EAL_dom"/>
</dbReference>
<feature type="transmembrane region" description="Helical" evidence="2">
    <location>
        <begin position="12"/>
        <end position="38"/>
    </location>
</feature>
<dbReference type="InterPro" id="IPR013655">
    <property type="entry name" value="PAS_fold_3"/>
</dbReference>
<dbReference type="PANTHER" id="PTHR44757">
    <property type="entry name" value="DIGUANYLATE CYCLASE DGCP"/>
    <property type="match status" value="1"/>
</dbReference>
<dbReference type="SMART" id="SM00052">
    <property type="entry name" value="EAL"/>
    <property type="match status" value="1"/>
</dbReference>
<evidence type="ECO:0000259" key="4">
    <source>
        <dbReference type="PROSITE" id="PS50113"/>
    </source>
</evidence>
<dbReference type="InterPro" id="IPR013767">
    <property type="entry name" value="PAS_fold"/>
</dbReference>
<dbReference type="PROSITE" id="PS50113">
    <property type="entry name" value="PAC"/>
    <property type="match status" value="3"/>
</dbReference>
<evidence type="ECO:0000256" key="1">
    <source>
        <dbReference type="ARBA" id="ARBA00001946"/>
    </source>
</evidence>
<dbReference type="Pfam" id="PF00563">
    <property type="entry name" value="EAL"/>
    <property type="match status" value="1"/>
</dbReference>
<reference evidence="7" key="1">
    <citation type="submission" date="2019-06" db="EMBL/GenBank/DDBJ databases">
        <title>Complete genome sequence of Methylogaea oryzae strain JCM16910.</title>
        <authorList>
            <person name="Asakawa S."/>
        </authorList>
    </citation>
    <scope>NUCLEOTIDE SEQUENCE</scope>
    <source>
        <strain evidence="7">E10</strain>
    </source>
</reference>
<dbReference type="PROSITE" id="PS50112">
    <property type="entry name" value="PAS"/>
    <property type="match status" value="3"/>
</dbReference>
<dbReference type="InterPro" id="IPR052155">
    <property type="entry name" value="Biofilm_reg_signaling"/>
</dbReference>
<feature type="domain" description="PAC" evidence="4">
    <location>
        <begin position="189"/>
        <end position="250"/>
    </location>
</feature>
<feature type="domain" description="GGDEF" evidence="6">
    <location>
        <begin position="525"/>
        <end position="658"/>
    </location>
</feature>
<dbReference type="Pfam" id="PF25487">
    <property type="entry name" value="ETR1_N"/>
    <property type="match status" value="1"/>
</dbReference>
<dbReference type="InterPro" id="IPR058544">
    <property type="entry name" value="ETR1_N"/>
</dbReference>
<evidence type="ECO:0000259" key="5">
    <source>
        <dbReference type="PROSITE" id="PS50883"/>
    </source>
</evidence>
<feature type="domain" description="PAS" evidence="3">
    <location>
        <begin position="368"/>
        <end position="414"/>
    </location>
</feature>
<dbReference type="InterPro" id="IPR000014">
    <property type="entry name" value="PAS"/>
</dbReference>
<dbReference type="Pfam" id="PF08447">
    <property type="entry name" value="PAS_3"/>
    <property type="match status" value="1"/>
</dbReference>
<dbReference type="NCBIfam" id="TIGR00229">
    <property type="entry name" value="sensory_box"/>
    <property type="match status" value="3"/>
</dbReference>
<gene>
    <name evidence="7" type="ORF">MoryE10_11950</name>
</gene>
<dbReference type="InterPro" id="IPR012226">
    <property type="entry name" value="Diguanyl_cyclase/Pdiesterase"/>
</dbReference>
<dbReference type="SMART" id="SM00267">
    <property type="entry name" value="GGDEF"/>
    <property type="match status" value="1"/>
</dbReference>
<feature type="transmembrane region" description="Helical" evidence="2">
    <location>
        <begin position="50"/>
        <end position="73"/>
    </location>
</feature>
<dbReference type="Proteomes" id="UP000824988">
    <property type="component" value="Chromosome"/>
</dbReference>
<dbReference type="InterPro" id="IPR001610">
    <property type="entry name" value="PAC"/>
</dbReference>
<dbReference type="PROSITE" id="PS50887">
    <property type="entry name" value="GGDEF"/>
    <property type="match status" value="1"/>
</dbReference>
<dbReference type="InterPro" id="IPR000700">
    <property type="entry name" value="PAS-assoc_C"/>
</dbReference>
<sequence>MPHGYCFGWDSGLVWLHVISDGIISLSYFVIPAMLAYLIAHRRASGNRRVLILFAAFIAACGLTHLVNIVTIWTPIYPLQGLLKAVTALISFGTVLFLAPKVPALVALPSLEELLCINQRLSDLSQFNQKIINSAHDGIVVYDKEGRFLIWNPFMEAISGVPKERCLGKHALEVFPSLRQTPVIAGLTRALQGEVVQNAAFPWSVPETGKSGWAISVQAPIFQDNGQLIGVIETVTDITEQRQAEEDEVFKAIFQQAAVGVAIIETATDRVINLNRRCSDILGLAREQISTNLDITYPDDRQKERENMERLLAGETSSFTMEKRYVRPDGALVWVSFTVSLMGGASGNSYFHIAVIDDITERKQAEEAMRLASLVYENSSEAMTVTDADGIIVSINAAFTEVTGYTPEEAVGQSTKILSSGHQDRAFYQSMWHAISTTGRWQGEIWNRRKNGEIYAEWLTINTIYNNDGSVHRRVGLFSDITDKKASEELIWKQANFDHLTDLPNRRMFHDRLQQELKKARRAGLSMALMLLDLDRFKDVNDVLGHSMGDQLLRVAAQRLSGCVREADTVARLGGDEFTVILGELDEPGEVERIAQHILRVLAEPFQLGQEVAHVSASIGITLYPDDAAEIDTLLKNADQAMYAAKSQGGNRYGYFTPAMQEAAQTRLRLIADLRGALAADQFWVAYQPIVELATGAVYKAEALIRWQHPVRGLVSPAQFIPVAEETGMIVAIGDWIFREAARQVKRWRAMHHPAFQVSVNKSPAQFLSDDADHPEWFEYLQALGLPGESMVVEITEGLLLDGDAVIKGKLLALRGTGMQVSIDDFGTGYSSLSYLKKFDIDYLKIDQSFVRNLAPNSSDMALCEAIIVMAHKLGMKVIAEGVETEAQRDLLAAAGCDYGQGYLFAKPVEAEAFEQWLLGRAGGATAS</sequence>
<dbReference type="GO" id="GO:0003824">
    <property type="term" value="F:catalytic activity"/>
    <property type="evidence" value="ECO:0007669"/>
    <property type="project" value="UniProtKB-ARBA"/>
</dbReference>